<comment type="caution">
    <text evidence="1">The sequence shown here is derived from an EMBL/GenBank/DDBJ whole genome shotgun (WGS) entry which is preliminary data.</text>
</comment>
<accession>A0A9X3NK02</accession>
<proteinExistence type="predicted"/>
<keyword evidence="2" id="KW-1185">Reference proteome</keyword>
<gene>
    <name evidence="1" type="ORF">LG943_03895</name>
</gene>
<reference evidence="1" key="1">
    <citation type="submission" date="2021-10" db="EMBL/GenBank/DDBJ databases">
        <title>Streptomonospora sp. nov., isolated from mangrove soil.</title>
        <authorList>
            <person name="Chen X."/>
            <person name="Ge X."/>
            <person name="Liu W."/>
        </authorList>
    </citation>
    <scope>NUCLEOTIDE SEQUENCE</scope>
    <source>
        <strain evidence="1">S1-112</strain>
    </source>
</reference>
<evidence type="ECO:0000313" key="1">
    <source>
        <dbReference type="EMBL" id="MDA0563476.1"/>
    </source>
</evidence>
<organism evidence="1 2">
    <name type="scientific">Streptomonospora mangrovi</name>
    <dbReference type="NCBI Taxonomy" id="2883123"/>
    <lineage>
        <taxon>Bacteria</taxon>
        <taxon>Bacillati</taxon>
        <taxon>Actinomycetota</taxon>
        <taxon>Actinomycetes</taxon>
        <taxon>Streptosporangiales</taxon>
        <taxon>Nocardiopsidaceae</taxon>
        <taxon>Streptomonospora</taxon>
    </lineage>
</organism>
<name>A0A9X3NK02_9ACTN</name>
<dbReference type="AlphaFoldDB" id="A0A9X3NK02"/>
<dbReference type="RefSeq" id="WP_270070758.1">
    <property type="nucleotide sequence ID" value="NZ_JAJAQC010000004.1"/>
</dbReference>
<dbReference type="Proteomes" id="UP001140076">
    <property type="component" value="Unassembled WGS sequence"/>
</dbReference>
<sequence>MPPSTHLFGHIMALLHATPDAVIAVAADGTARVCPRGEVALGEHAVYSRDLMLSEGLVFTPAALEEVAARITAQLGEWDLVA</sequence>
<evidence type="ECO:0000313" key="2">
    <source>
        <dbReference type="Proteomes" id="UP001140076"/>
    </source>
</evidence>
<protein>
    <submittedName>
        <fullName evidence="1">Uncharacterized protein</fullName>
    </submittedName>
</protein>
<dbReference type="EMBL" id="JAJAQC010000004">
    <property type="protein sequence ID" value="MDA0563476.1"/>
    <property type="molecule type" value="Genomic_DNA"/>
</dbReference>